<feature type="transmembrane region" description="Helical" evidence="4">
    <location>
        <begin position="198"/>
        <end position="216"/>
    </location>
</feature>
<dbReference type="PANTHER" id="PTHR11360:SF234">
    <property type="entry name" value="MFS-TYPE TRANSPORTER DBAD-RELATED"/>
    <property type="match status" value="1"/>
</dbReference>
<feature type="transmembrane region" description="Helical" evidence="4">
    <location>
        <begin position="106"/>
        <end position="125"/>
    </location>
</feature>
<reference evidence="6 7" key="1">
    <citation type="journal article" date="2015" name="Fungal Genet. Biol.">
        <title>Evolution of novel wood decay mechanisms in Agaricales revealed by the genome sequences of Fistulina hepatica and Cylindrobasidium torrendii.</title>
        <authorList>
            <person name="Floudas D."/>
            <person name="Held B.W."/>
            <person name="Riley R."/>
            <person name="Nagy L.G."/>
            <person name="Koehler G."/>
            <person name="Ransdell A.S."/>
            <person name="Younus H."/>
            <person name="Chow J."/>
            <person name="Chiniquy J."/>
            <person name="Lipzen A."/>
            <person name="Tritt A."/>
            <person name="Sun H."/>
            <person name="Haridas S."/>
            <person name="LaButti K."/>
            <person name="Ohm R.A."/>
            <person name="Kues U."/>
            <person name="Blanchette R.A."/>
            <person name="Grigoriev I.V."/>
            <person name="Minto R.E."/>
            <person name="Hibbett D.S."/>
        </authorList>
    </citation>
    <scope>NUCLEOTIDE SEQUENCE [LARGE SCALE GENOMIC DNA]</scope>
    <source>
        <strain evidence="6 7">ATCC 64428</strain>
    </source>
</reference>
<gene>
    <name evidence="6" type="ORF">FISHEDRAFT_69873</name>
</gene>
<comment type="subcellular location">
    <subcellularLocation>
        <location evidence="1">Membrane</location>
        <topology evidence="1">Multi-pass membrane protein</topology>
    </subcellularLocation>
</comment>
<feature type="transmembrane region" description="Helical" evidence="4">
    <location>
        <begin position="237"/>
        <end position="257"/>
    </location>
</feature>
<organism evidence="6 7">
    <name type="scientific">Fistulina hepatica ATCC 64428</name>
    <dbReference type="NCBI Taxonomy" id="1128425"/>
    <lineage>
        <taxon>Eukaryota</taxon>
        <taxon>Fungi</taxon>
        <taxon>Dikarya</taxon>
        <taxon>Basidiomycota</taxon>
        <taxon>Agaricomycotina</taxon>
        <taxon>Agaricomycetes</taxon>
        <taxon>Agaricomycetidae</taxon>
        <taxon>Agaricales</taxon>
        <taxon>Fistulinaceae</taxon>
        <taxon>Fistulina</taxon>
    </lineage>
</organism>
<dbReference type="InterPro" id="IPR020846">
    <property type="entry name" value="MFS_dom"/>
</dbReference>
<dbReference type="InterPro" id="IPR050327">
    <property type="entry name" value="Proton-linked_MCT"/>
</dbReference>
<dbReference type="InterPro" id="IPR036259">
    <property type="entry name" value="MFS_trans_sf"/>
</dbReference>
<feature type="transmembrane region" description="Helical" evidence="4">
    <location>
        <begin position="263"/>
        <end position="284"/>
    </location>
</feature>
<feature type="region of interest" description="Disordered" evidence="3">
    <location>
        <begin position="1"/>
        <end position="31"/>
    </location>
</feature>
<evidence type="ECO:0000256" key="1">
    <source>
        <dbReference type="ARBA" id="ARBA00004141"/>
    </source>
</evidence>
<feature type="transmembrane region" description="Helical" evidence="4">
    <location>
        <begin position="37"/>
        <end position="60"/>
    </location>
</feature>
<dbReference type="GO" id="GO:0022857">
    <property type="term" value="F:transmembrane transporter activity"/>
    <property type="evidence" value="ECO:0007669"/>
    <property type="project" value="InterPro"/>
</dbReference>
<feature type="transmembrane region" description="Helical" evidence="4">
    <location>
        <begin position="305"/>
        <end position="325"/>
    </location>
</feature>
<evidence type="ECO:0000313" key="7">
    <source>
        <dbReference type="Proteomes" id="UP000054144"/>
    </source>
</evidence>
<keyword evidence="7" id="KW-1185">Reference proteome</keyword>
<dbReference type="AlphaFoldDB" id="A0A0D7AL25"/>
<evidence type="ECO:0000256" key="4">
    <source>
        <dbReference type="SAM" id="Phobius"/>
    </source>
</evidence>
<name>A0A0D7AL25_9AGAR</name>
<evidence type="ECO:0000256" key="2">
    <source>
        <dbReference type="ARBA" id="ARBA00006727"/>
    </source>
</evidence>
<comment type="similarity">
    <text evidence="2">Belongs to the major facilitator superfamily. Monocarboxylate porter (TC 2.A.1.13) family.</text>
</comment>
<evidence type="ECO:0000256" key="3">
    <source>
        <dbReference type="SAM" id="MobiDB-lite"/>
    </source>
</evidence>
<feature type="domain" description="Major facilitator superfamily (MFS) profile" evidence="5">
    <location>
        <begin position="241"/>
        <end position="428"/>
    </location>
</feature>
<dbReference type="SUPFAM" id="SSF103473">
    <property type="entry name" value="MFS general substrate transporter"/>
    <property type="match status" value="1"/>
</dbReference>
<dbReference type="OrthoDB" id="6509908at2759"/>
<protein>
    <submittedName>
        <fullName evidence="6">MFS general substrate transporter</fullName>
    </submittedName>
</protein>
<dbReference type="EMBL" id="KN881643">
    <property type="protein sequence ID" value="KIY52454.1"/>
    <property type="molecule type" value="Genomic_DNA"/>
</dbReference>
<keyword evidence="4" id="KW-0812">Transmembrane</keyword>
<dbReference type="Proteomes" id="UP000054144">
    <property type="component" value="Unassembled WGS sequence"/>
</dbReference>
<keyword evidence="4" id="KW-1133">Transmembrane helix</keyword>
<feature type="transmembrane region" description="Helical" evidence="4">
    <location>
        <begin position="399"/>
        <end position="419"/>
    </location>
</feature>
<feature type="transmembrane region" description="Helical" evidence="4">
    <location>
        <begin position="80"/>
        <end position="99"/>
    </location>
</feature>
<feature type="transmembrane region" description="Helical" evidence="4">
    <location>
        <begin position="331"/>
        <end position="354"/>
    </location>
</feature>
<dbReference type="Pfam" id="PF07690">
    <property type="entry name" value="MFS_1"/>
    <property type="match status" value="1"/>
</dbReference>
<dbReference type="Gene3D" id="1.20.1250.20">
    <property type="entry name" value="MFS general substrate transporter like domains"/>
    <property type="match status" value="1"/>
</dbReference>
<feature type="transmembrane region" description="Helical" evidence="4">
    <location>
        <begin position="167"/>
        <end position="186"/>
    </location>
</feature>
<dbReference type="PANTHER" id="PTHR11360">
    <property type="entry name" value="MONOCARBOXYLATE TRANSPORTER"/>
    <property type="match status" value="1"/>
</dbReference>
<sequence length="428" mass="46002">MASASDIPLQKVDTESAADVASDAAAPEEPDYPEGGLAAWSVAFGASLLCMSTFGYLISWGTFQEYYELTLLRDRDSSDIAWIGSLQYALTFLPGLPAGRLCDLGYFRATLITSCAILTVANFVIAECKEYWQFVLAQGFLFGFSIGCTYGPCITAVSQWFKVKRPLAFSLSAIGSCIGGIIYPIIFRQMVPEVGFKWTVRTIAFINFVATVVGCMTMKTRLTPPSVLPKMLDLRAFMSPVYTVYVFSALLGMFGLYTPLTYITVGGVVIGVNASFAFYFVAITNAASILGRIGAGALALRYGPINVMSISLVLTALFSYVWPYVTSEGAYIVIIILYGMASGAFITLFAAPVTRMGPAHDTGRRLGMQMTVMAFGALGGPPASGAIHDLHDSFKPVGFFAGSILLGSAVFMALARYIALRRLFGGNI</sequence>
<evidence type="ECO:0000259" key="5">
    <source>
        <dbReference type="PROSITE" id="PS50850"/>
    </source>
</evidence>
<feature type="transmembrane region" description="Helical" evidence="4">
    <location>
        <begin position="131"/>
        <end position="155"/>
    </location>
</feature>
<accession>A0A0D7AL25</accession>
<evidence type="ECO:0000313" key="6">
    <source>
        <dbReference type="EMBL" id="KIY52454.1"/>
    </source>
</evidence>
<keyword evidence="4" id="KW-0472">Membrane</keyword>
<dbReference type="PROSITE" id="PS50850">
    <property type="entry name" value="MFS"/>
    <property type="match status" value="1"/>
</dbReference>
<dbReference type="GO" id="GO:0016020">
    <property type="term" value="C:membrane"/>
    <property type="evidence" value="ECO:0007669"/>
    <property type="project" value="UniProtKB-SubCell"/>
</dbReference>
<proteinExistence type="inferred from homology"/>
<dbReference type="InterPro" id="IPR011701">
    <property type="entry name" value="MFS"/>
</dbReference>